<dbReference type="CDD" id="cd14348">
    <property type="entry name" value="UBA_p47"/>
    <property type="match status" value="1"/>
</dbReference>
<proteinExistence type="predicted"/>
<dbReference type="PANTHER" id="PTHR23322:SF6">
    <property type="entry name" value="UBX DOMAIN-CONTAINING PROTEIN 7"/>
    <property type="match status" value="1"/>
</dbReference>
<dbReference type="Gene3D" id="1.10.8.10">
    <property type="entry name" value="DNA helicase RuvA subunit, C-terminal domain"/>
    <property type="match status" value="1"/>
</dbReference>
<dbReference type="SUPFAM" id="SSF54236">
    <property type="entry name" value="Ubiquitin-like"/>
    <property type="match status" value="1"/>
</dbReference>
<evidence type="ECO:0000313" key="2">
    <source>
        <dbReference type="EMBL" id="OAO13356.1"/>
    </source>
</evidence>
<feature type="region of interest" description="Disordered" evidence="1">
    <location>
        <begin position="287"/>
        <end position="308"/>
    </location>
</feature>
<accession>A0A196SAJ5</accession>
<reference evidence="2 3" key="1">
    <citation type="submission" date="2016-05" db="EMBL/GenBank/DDBJ databases">
        <title>Nuclear genome of Blastocystis sp. subtype 1 NandII.</title>
        <authorList>
            <person name="Gentekaki E."/>
            <person name="Curtis B."/>
            <person name="Stairs C."/>
            <person name="Eme L."/>
            <person name="Herman E."/>
            <person name="Klimes V."/>
            <person name="Arias M.C."/>
            <person name="Elias M."/>
            <person name="Hilliou F."/>
            <person name="Klute M."/>
            <person name="Malik S.-B."/>
            <person name="Pightling A."/>
            <person name="Rachubinski R."/>
            <person name="Salas D."/>
            <person name="Schlacht A."/>
            <person name="Suga H."/>
            <person name="Archibald J."/>
            <person name="Ball S.G."/>
            <person name="Clark G."/>
            <person name="Dacks J."/>
            <person name="Van Der Giezen M."/>
            <person name="Tsaousis A."/>
            <person name="Roger A."/>
        </authorList>
    </citation>
    <scope>NUCLEOTIDE SEQUENCE [LARGE SCALE GENOMIC DNA]</scope>
    <source>
        <strain evidence="3">ATCC 50177 / NandII</strain>
    </source>
</reference>
<evidence type="ECO:0008006" key="4">
    <source>
        <dbReference type="Google" id="ProtNLM"/>
    </source>
</evidence>
<dbReference type="EMBL" id="LXWW01000421">
    <property type="protein sequence ID" value="OAO13356.1"/>
    <property type="molecule type" value="Genomic_DNA"/>
</dbReference>
<dbReference type="Proteomes" id="UP000078348">
    <property type="component" value="Unassembled WGS sequence"/>
</dbReference>
<dbReference type="Pfam" id="PF14555">
    <property type="entry name" value="UBA_4"/>
    <property type="match status" value="1"/>
</dbReference>
<evidence type="ECO:0000313" key="3">
    <source>
        <dbReference type="Proteomes" id="UP000078348"/>
    </source>
</evidence>
<protein>
    <recommendedName>
        <fullName evidence="4">UBX domain-containing protein</fullName>
    </recommendedName>
</protein>
<keyword evidence="3" id="KW-1185">Reference proteome</keyword>
<dbReference type="SUPFAM" id="SSF46934">
    <property type="entry name" value="UBA-like"/>
    <property type="match status" value="1"/>
</dbReference>
<dbReference type="PANTHER" id="PTHR23322">
    <property type="entry name" value="FAS-ASSOCIATED PROTEIN"/>
    <property type="match status" value="1"/>
</dbReference>
<name>A0A196SAJ5_BLAHN</name>
<dbReference type="InterPro" id="IPR050730">
    <property type="entry name" value="UBX_domain-protein"/>
</dbReference>
<feature type="compositionally biased region" description="Polar residues" evidence="1">
    <location>
        <begin position="287"/>
        <end position="307"/>
    </location>
</feature>
<dbReference type="InterPro" id="IPR029071">
    <property type="entry name" value="Ubiquitin-like_domsf"/>
</dbReference>
<dbReference type="OrthoDB" id="270602at2759"/>
<organism evidence="2 3">
    <name type="scientific">Blastocystis sp. subtype 1 (strain ATCC 50177 / NandII)</name>
    <dbReference type="NCBI Taxonomy" id="478820"/>
    <lineage>
        <taxon>Eukaryota</taxon>
        <taxon>Sar</taxon>
        <taxon>Stramenopiles</taxon>
        <taxon>Bigyra</taxon>
        <taxon>Opalozoa</taxon>
        <taxon>Opalinata</taxon>
        <taxon>Blastocystidae</taxon>
        <taxon>Blastocystis</taxon>
    </lineage>
</organism>
<dbReference type="Gene3D" id="3.10.20.90">
    <property type="entry name" value="Phosphatidylinositol 3-kinase Catalytic Subunit, Chain A, domain 1"/>
    <property type="match status" value="1"/>
</dbReference>
<dbReference type="SUPFAM" id="SSF52833">
    <property type="entry name" value="Thioredoxin-like"/>
    <property type="match status" value="1"/>
</dbReference>
<dbReference type="GO" id="GO:0043161">
    <property type="term" value="P:proteasome-mediated ubiquitin-dependent protein catabolic process"/>
    <property type="evidence" value="ECO:0007669"/>
    <property type="project" value="TreeGrafter"/>
</dbReference>
<dbReference type="Gene3D" id="3.40.30.10">
    <property type="entry name" value="Glutaredoxin"/>
    <property type="match status" value="1"/>
</dbReference>
<dbReference type="GO" id="GO:0043130">
    <property type="term" value="F:ubiquitin binding"/>
    <property type="evidence" value="ECO:0007669"/>
    <property type="project" value="TreeGrafter"/>
</dbReference>
<dbReference type="GO" id="GO:0005634">
    <property type="term" value="C:nucleus"/>
    <property type="evidence" value="ECO:0007669"/>
    <property type="project" value="TreeGrafter"/>
</dbReference>
<dbReference type="AlphaFoldDB" id="A0A196SAJ5"/>
<dbReference type="InterPro" id="IPR036249">
    <property type="entry name" value="Thioredoxin-like_sf"/>
</dbReference>
<comment type="caution">
    <text evidence="2">The sequence shown here is derived from an EMBL/GenBank/DDBJ whole genome shotgun (WGS) entry which is preliminary data.</text>
</comment>
<sequence length="396" mass="44310">MEGPVDTLLPTFCGITGANLDEGQMYLEMSGYDLNRAVSLYYDNSAPPANDEVYDIASSSESESEMEEDRREEATVGRIYSSQEVYRPEGVNIESHSVSLFGDSDNDNLSRQFDLPEKLKGPYMIEAAREKGAYEDPRKWILLCIFERTDFNSACINRDIFHNDMVVDIMECNFIIVQHFANPDPTEFCEGSRLCSFYDAEPLPYLGIINPLTGGEMKRINAADCSNVDRFVDAITDFLTENSIENLPAIPAPSIEMKTSTHACPITPAHIKPMPARLSERMLRQNQKRTNNEKTNTPVSVPASSQAKPYRDISIAPGENACRMRLRLPSRVLTLCVFKMATMEELANYISQTVEELQGKEIDILSGTPPASLLEKKNATLDELHLNGTALIVRIL</sequence>
<evidence type="ECO:0000256" key="1">
    <source>
        <dbReference type="SAM" id="MobiDB-lite"/>
    </source>
</evidence>
<dbReference type="InterPro" id="IPR009060">
    <property type="entry name" value="UBA-like_sf"/>
</dbReference>
<dbReference type="STRING" id="478820.A0A196SAJ5"/>
<gene>
    <name evidence="2" type="ORF">AV274_5031</name>
</gene>